<dbReference type="Proteomes" id="UP000001067">
    <property type="component" value="Unassembled WGS sequence"/>
</dbReference>
<evidence type="ECO:0000256" key="4">
    <source>
        <dbReference type="ARBA" id="ARBA00022833"/>
    </source>
</evidence>
<evidence type="ECO:0000259" key="7">
    <source>
        <dbReference type="Pfam" id="PF05699"/>
    </source>
</evidence>
<dbReference type="SUPFAM" id="SSF53098">
    <property type="entry name" value="Ribonuclease H-like"/>
    <property type="match status" value="1"/>
</dbReference>
<evidence type="ECO:0000313" key="8">
    <source>
        <dbReference type="EMBL" id="EFQ89760.1"/>
    </source>
</evidence>
<dbReference type="PANTHER" id="PTHR46481:SF10">
    <property type="entry name" value="ZINC FINGER BED DOMAIN-CONTAINING PROTEIN 39"/>
    <property type="match status" value="1"/>
</dbReference>
<dbReference type="AlphaFoldDB" id="E3RHK4"/>
<dbReference type="EMBL" id="GL535576">
    <property type="protein sequence ID" value="EFQ89762.1"/>
    <property type="molecule type" value="Genomic_DNA"/>
</dbReference>
<dbReference type="InterPro" id="IPR008906">
    <property type="entry name" value="HATC_C_dom"/>
</dbReference>
<dbReference type="InterPro" id="IPR052035">
    <property type="entry name" value="ZnF_BED_domain_contain"/>
</dbReference>
<feature type="compositionally biased region" description="Basic residues" evidence="6">
    <location>
        <begin position="1"/>
        <end position="11"/>
    </location>
</feature>
<dbReference type="OrthoDB" id="3693426at2759"/>
<evidence type="ECO:0000313" key="11">
    <source>
        <dbReference type="Proteomes" id="UP000001067"/>
    </source>
</evidence>
<evidence type="ECO:0000256" key="5">
    <source>
        <dbReference type="ARBA" id="ARBA00023242"/>
    </source>
</evidence>
<keyword evidence="3" id="KW-0863">Zinc-finger</keyword>
<dbReference type="HOGENOM" id="CLU_009123_10_0_1"/>
<accession>E3RHK4</accession>
<dbReference type="EMBL" id="GL535576">
    <property type="protein sequence ID" value="EFQ89760.1"/>
    <property type="molecule type" value="Genomic_DNA"/>
</dbReference>
<dbReference type="KEGG" id="pte:PTT_13866"/>
<evidence type="ECO:0000256" key="6">
    <source>
        <dbReference type="SAM" id="MobiDB-lite"/>
    </source>
</evidence>
<keyword evidence="4" id="KW-0862">Zinc</keyword>
<dbReference type="EMBL" id="GL533127">
    <property type="protein sequence ID" value="EFQ94797.1"/>
    <property type="molecule type" value="Genomic_DNA"/>
</dbReference>
<dbReference type="KEGG" id="pte:PTT_13864"/>
<dbReference type="GO" id="GO:0005634">
    <property type="term" value="C:nucleus"/>
    <property type="evidence" value="ECO:0007669"/>
    <property type="project" value="UniProtKB-SubCell"/>
</dbReference>
<keyword evidence="11" id="KW-1185">Reference proteome</keyword>
<feature type="region of interest" description="Disordered" evidence="6">
    <location>
        <begin position="1"/>
        <end position="68"/>
    </location>
</feature>
<sequence>MPARKANKLVKRPFTGQIHAAGRPNKQRKFTSRGTESQPIAIEDTQPSSPREAPAIASKADDFESQLRDSRPEDEVIALVEASEAATVASTTLKDEKDEGFNTRFADNFDGVDWKLLKRFIQPPRTQTHRKSWVYRHGYRVALQRDPDRIYWVCHICHRNRKLEGAVHETSTATSSVQSHLRKRHQIDSSGVMATRLPPGQRTLSMIAGSGILVSQTVANEVGQFDVQAFRMAAVVAELQSAISKIHISFDGWTTKGGKRGFFGVVAHYATADGVVKDLPIDLPQVTGAHSGERIASCIDSTLQKFGITASKLGYFMLDNAYNNDAAIKTLGSKYGFVASQRRLRCSAHTINLVGQAAEEELLADWRKQGPLGTLRDVINYIRTPQQHEVFRNFQALANRDLPADSQKIREIVKPCVTRWNSYCSAFERAVELQPALNEYIAYYTDNREPVESRPRIRGNRAADAPSWMRSGGLSANDWAVVKDYIEVLQPLKAATKRLEGRGKSGRFGAIYEVLPVFEYLLGELEQRCRPYEFVNYEATGAPEDHLAINLRAAWAKINSYYSRLDESPVYFAAVCLHPYYKFYYDRAWSDKPSWLARSREAFQQLWSTYQVPRSPKARPRERNPSAIDDAIAAIMEDPNSDDDEGGDEYLRWRTFEPKWSKTVFESPGNSVIAYWTELRPKYSNLARLAIDILTTPASSCDCERVFSEVGDLLVPRRRNMGSQLLSALQCVRCWMKDSNQTPPKKTALSDNDLERLYNLAKWEEPEAEAGKQLAINSV</sequence>
<dbReference type="Pfam" id="PF05699">
    <property type="entry name" value="Dimer_Tnp_hAT"/>
    <property type="match status" value="1"/>
</dbReference>
<evidence type="ECO:0000256" key="2">
    <source>
        <dbReference type="ARBA" id="ARBA00022723"/>
    </source>
</evidence>
<feature type="compositionally biased region" description="Basic and acidic residues" evidence="6">
    <location>
        <begin position="59"/>
        <end position="68"/>
    </location>
</feature>
<keyword evidence="5" id="KW-0539">Nucleus</keyword>
<dbReference type="GO" id="GO:0046983">
    <property type="term" value="F:protein dimerization activity"/>
    <property type="evidence" value="ECO:0007669"/>
    <property type="project" value="InterPro"/>
</dbReference>
<keyword evidence="2" id="KW-0479">Metal-binding</keyword>
<evidence type="ECO:0000313" key="9">
    <source>
        <dbReference type="EMBL" id="EFQ89762.1"/>
    </source>
</evidence>
<dbReference type="eggNOG" id="KOG1121">
    <property type="taxonomic scope" value="Eukaryota"/>
</dbReference>
<organism evidence="11">
    <name type="scientific">Pyrenophora teres f. teres (strain 0-1)</name>
    <name type="common">Barley net blotch fungus</name>
    <name type="synonym">Drechslera teres f. teres</name>
    <dbReference type="NCBI Taxonomy" id="861557"/>
    <lineage>
        <taxon>Eukaryota</taxon>
        <taxon>Fungi</taxon>
        <taxon>Dikarya</taxon>
        <taxon>Ascomycota</taxon>
        <taxon>Pezizomycotina</taxon>
        <taxon>Dothideomycetes</taxon>
        <taxon>Pleosporomycetidae</taxon>
        <taxon>Pleosporales</taxon>
        <taxon>Pleosporineae</taxon>
        <taxon>Pleosporaceae</taxon>
        <taxon>Pyrenophora</taxon>
    </lineage>
</organism>
<reference evidence="10 11" key="1">
    <citation type="journal article" date="2010" name="Genome Biol.">
        <title>A first genome assembly of the barley fungal pathogen Pyrenophora teres f. teres.</title>
        <authorList>
            <person name="Ellwood S.R."/>
            <person name="Liu Z."/>
            <person name="Syme R.A."/>
            <person name="Lai Z."/>
            <person name="Hane J.K."/>
            <person name="Keiper F."/>
            <person name="Moffat C.S."/>
            <person name="Oliver R.P."/>
            <person name="Friesen T.L."/>
        </authorList>
    </citation>
    <scope>NUCLEOTIDE SEQUENCE [LARGE SCALE GENOMIC DNA]</scope>
    <source>
        <strain evidence="10 11">0-1</strain>
    </source>
</reference>
<name>E3RHK4_PYRTT</name>
<dbReference type="PANTHER" id="PTHR46481">
    <property type="entry name" value="ZINC FINGER BED DOMAIN-CONTAINING PROTEIN 4"/>
    <property type="match status" value="1"/>
</dbReference>
<evidence type="ECO:0000256" key="3">
    <source>
        <dbReference type="ARBA" id="ARBA00022771"/>
    </source>
</evidence>
<proteinExistence type="predicted"/>
<dbReference type="InterPro" id="IPR012337">
    <property type="entry name" value="RNaseH-like_sf"/>
</dbReference>
<comment type="subcellular location">
    <subcellularLocation>
        <location evidence="1">Nucleus</location>
    </subcellularLocation>
</comment>
<evidence type="ECO:0000313" key="10">
    <source>
        <dbReference type="EMBL" id="EFQ94797.1"/>
    </source>
</evidence>
<feature type="domain" description="HAT C-terminal dimerisation" evidence="7">
    <location>
        <begin position="671"/>
        <end position="736"/>
    </location>
</feature>
<dbReference type="KEGG" id="pte:PTT_07412"/>
<gene>
    <name evidence="10" type="ORF">PTT_07412</name>
    <name evidence="8" type="ORF">PTT_13864</name>
    <name evidence="9" type="ORF">PTT_13866</name>
</gene>
<evidence type="ECO:0000256" key="1">
    <source>
        <dbReference type="ARBA" id="ARBA00004123"/>
    </source>
</evidence>
<dbReference type="GO" id="GO:0008270">
    <property type="term" value="F:zinc ion binding"/>
    <property type="evidence" value="ECO:0007669"/>
    <property type="project" value="UniProtKB-KW"/>
</dbReference>
<protein>
    <recommendedName>
        <fullName evidence="7">HAT C-terminal dimerisation domain-containing protein</fullName>
    </recommendedName>
</protein>